<proteinExistence type="predicted"/>
<evidence type="ECO:0000313" key="2">
    <source>
        <dbReference type="Proteomes" id="UP001148737"/>
    </source>
</evidence>
<name>A0ACC1QS62_9HYPO</name>
<sequence>MYSKLGRAPPSLPLSVVRKPPQPAQLFTLALSLVSLPTTQQQGTVPCLIPTKGLPNPQPPVKTPLSQSRSGLEQDDEAERDLYRLLGPLLLKARLQLFKPNFIAIMSATSVGASRVASHEACQKEQEQLQQDEKMAVKKTPSPAETKNTTSNRGFHRDHIPSYDRQAPSIGGDYIWIANIFFLMSAAAQPLFGQLANIFGRRWPSMFIVAVYTLGSGICGGATNGVMLIAGRAVQGIGSGGINMIVDVVVSDLVPLRERGNYIAIILTVYSVSTSLGPFVGGAIVQYSNWRWVFYLNLPVGGAAMVLLYLFLRVKFQGDMAFLQKVKRIDYIANGVIMALSVSVLYALTYGGSRYPLSDSRTVVPLVLGLVGMNFFLVVEGSGWIPEPVTPLRLIAHRTTCIVAVNTFMASALLYWVMFFLPVYFQAVLLSSPARTGVQMLPIVLVAVPGAIVAVIVLSKFGRYKYLHVAGFATVTIGLGLFSILHATSSTAEWIIFQMFAAAGSGMVLNTLLPAFQAAIPGSDQAPATASWAFIRSFGNVWGVAIPAAIFNNRISDLSHRISDPGVRAQLEVGRAYEHATQASVTALPQPVRGELISIFQDSLKHSLFHII</sequence>
<accession>A0ACC1QS62</accession>
<keyword evidence="2" id="KW-1185">Reference proteome</keyword>
<gene>
    <name evidence="1" type="ORF">NLG97_g5952</name>
</gene>
<dbReference type="EMBL" id="JANAKD010000726">
    <property type="protein sequence ID" value="KAJ3489679.1"/>
    <property type="molecule type" value="Genomic_DNA"/>
</dbReference>
<organism evidence="1 2">
    <name type="scientific">Lecanicillium saksenae</name>
    <dbReference type="NCBI Taxonomy" id="468837"/>
    <lineage>
        <taxon>Eukaryota</taxon>
        <taxon>Fungi</taxon>
        <taxon>Dikarya</taxon>
        <taxon>Ascomycota</taxon>
        <taxon>Pezizomycotina</taxon>
        <taxon>Sordariomycetes</taxon>
        <taxon>Hypocreomycetidae</taxon>
        <taxon>Hypocreales</taxon>
        <taxon>Cordycipitaceae</taxon>
        <taxon>Lecanicillium</taxon>
    </lineage>
</organism>
<evidence type="ECO:0000313" key="1">
    <source>
        <dbReference type="EMBL" id="KAJ3489679.1"/>
    </source>
</evidence>
<reference evidence="1" key="1">
    <citation type="submission" date="2022-07" db="EMBL/GenBank/DDBJ databases">
        <title>Genome Sequence of Lecanicillium saksenae.</title>
        <authorList>
            <person name="Buettner E."/>
        </authorList>
    </citation>
    <scope>NUCLEOTIDE SEQUENCE</scope>
    <source>
        <strain evidence="1">VT-O1</strain>
    </source>
</reference>
<protein>
    <submittedName>
        <fullName evidence="1">Uncharacterized protein</fullName>
    </submittedName>
</protein>
<comment type="caution">
    <text evidence="1">The sequence shown here is derived from an EMBL/GenBank/DDBJ whole genome shotgun (WGS) entry which is preliminary data.</text>
</comment>
<dbReference type="Proteomes" id="UP001148737">
    <property type="component" value="Unassembled WGS sequence"/>
</dbReference>